<feature type="domain" description="YknX-like barrel-sandwich hybrid" evidence="5">
    <location>
        <begin position="105"/>
        <end position="231"/>
    </location>
</feature>
<dbReference type="AlphaFoldDB" id="A0A6L5X1Y0"/>
<name>A0A6L5X1Y0_9FIRM</name>
<accession>A0A6L5X1Y0</accession>
<dbReference type="Gene3D" id="2.40.420.20">
    <property type="match status" value="1"/>
</dbReference>
<keyword evidence="2 3" id="KW-0175">Coiled coil</keyword>
<evidence type="ECO:0000256" key="3">
    <source>
        <dbReference type="SAM" id="Coils"/>
    </source>
</evidence>
<feature type="coiled-coil region" evidence="3">
    <location>
        <begin position="128"/>
        <end position="202"/>
    </location>
</feature>
<keyword evidence="7" id="KW-1185">Reference proteome</keyword>
<sequence>MSMKKAIVTLVIVAAVAGTGYGLYRTGKLQTFTHDYLGKVIPALSREEETENAEGRVSSTDPNAVYLDSVRTLANLGSGDGLIEKFSGKVEPQETKKYSIASGRKVAETYVQEGDEVKKGDKLFRYDTESMKDKLEQAKIDLERLQNSVDVSEAKAKELEKQLASANTPEKKLQALEEQNNLKQQKLELKSKQAKIDSINEQIENSTVTSDIDGVVKTINENAASGDSDSQDYSTDSGNSSAYITLLKVGTYRIKASCNEQNIGSIYVGEQVLVHSRVDASTIWKGAISQIKTDQGSDSSAGSNSGYSDQDSSGSGSTNYPFYVELDSSDGLMLGQHVYIEQDLGQADRKPGIWLDDYYFVRDSDGSTYVWAASDDNTLEKRKVELGEEDKDQQKTEVKSGLGADDYICQPSDSLKEGMPVAYNDDTAAGEVSLNEEGTSETETLPEGVIGGVGSPFIGDGANLDLSGTESGTEGTEVYDADSEETEVPMVPIDQSSEAQVADDSANSDGIN</sequence>
<dbReference type="Gene3D" id="2.40.50.100">
    <property type="match status" value="1"/>
</dbReference>
<organism evidence="6 7">
    <name type="scientific">Porcincola intestinalis</name>
    <dbReference type="NCBI Taxonomy" id="2606632"/>
    <lineage>
        <taxon>Bacteria</taxon>
        <taxon>Bacillati</taxon>
        <taxon>Bacillota</taxon>
        <taxon>Clostridia</taxon>
        <taxon>Lachnospirales</taxon>
        <taxon>Lachnospiraceae</taxon>
        <taxon>Porcincola</taxon>
    </lineage>
</organism>
<evidence type="ECO:0000313" key="6">
    <source>
        <dbReference type="EMBL" id="MSS14351.1"/>
    </source>
</evidence>
<comment type="caution">
    <text evidence="6">The sequence shown here is derived from an EMBL/GenBank/DDBJ whole genome shotgun (WGS) entry which is preliminary data.</text>
</comment>
<gene>
    <name evidence="6" type="ORF">FYJ35_04710</name>
</gene>
<evidence type="ECO:0000256" key="2">
    <source>
        <dbReference type="ARBA" id="ARBA00023054"/>
    </source>
</evidence>
<dbReference type="EMBL" id="VULZ01000003">
    <property type="protein sequence ID" value="MSS14351.1"/>
    <property type="molecule type" value="Genomic_DNA"/>
</dbReference>
<dbReference type="Gene3D" id="1.10.287.470">
    <property type="entry name" value="Helix hairpin bin"/>
    <property type="match status" value="1"/>
</dbReference>
<evidence type="ECO:0000256" key="1">
    <source>
        <dbReference type="ARBA" id="ARBA00004196"/>
    </source>
</evidence>
<feature type="compositionally biased region" description="Acidic residues" evidence="4">
    <location>
        <begin position="477"/>
        <end position="487"/>
    </location>
</feature>
<dbReference type="PANTHER" id="PTHR32347:SF14">
    <property type="entry name" value="EFFLUX SYSTEM COMPONENT YKNX-RELATED"/>
    <property type="match status" value="1"/>
</dbReference>
<dbReference type="GO" id="GO:0030313">
    <property type="term" value="C:cell envelope"/>
    <property type="evidence" value="ECO:0007669"/>
    <property type="project" value="UniProtKB-SubCell"/>
</dbReference>
<dbReference type="InterPro" id="IPR058639">
    <property type="entry name" value="BSH_YknX-like"/>
</dbReference>
<dbReference type="Pfam" id="PF25984">
    <property type="entry name" value="BSH_YknX"/>
    <property type="match status" value="1"/>
</dbReference>
<evidence type="ECO:0000313" key="7">
    <source>
        <dbReference type="Proteomes" id="UP000481852"/>
    </source>
</evidence>
<evidence type="ECO:0000256" key="4">
    <source>
        <dbReference type="SAM" id="MobiDB-lite"/>
    </source>
</evidence>
<dbReference type="SUPFAM" id="SSF111369">
    <property type="entry name" value="HlyD-like secretion proteins"/>
    <property type="match status" value="1"/>
</dbReference>
<feature type="region of interest" description="Disordered" evidence="4">
    <location>
        <begin position="435"/>
        <end position="512"/>
    </location>
</feature>
<dbReference type="PANTHER" id="PTHR32347">
    <property type="entry name" value="EFFLUX SYSTEM COMPONENT YKNX-RELATED"/>
    <property type="match status" value="1"/>
</dbReference>
<dbReference type="InterPro" id="IPR050465">
    <property type="entry name" value="UPF0194_transport"/>
</dbReference>
<proteinExistence type="predicted"/>
<dbReference type="Proteomes" id="UP000481852">
    <property type="component" value="Unassembled WGS sequence"/>
</dbReference>
<feature type="compositionally biased region" description="Low complexity" evidence="4">
    <location>
        <begin position="294"/>
        <end position="317"/>
    </location>
</feature>
<reference evidence="6 7" key="1">
    <citation type="submission" date="2019-08" db="EMBL/GenBank/DDBJ databases">
        <title>In-depth cultivation of the pig gut microbiome towards novel bacterial diversity and tailored functional studies.</title>
        <authorList>
            <person name="Wylensek D."/>
            <person name="Hitch T.C.A."/>
            <person name="Clavel T."/>
        </authorList>
    </citation>
    <scope>NUCLEOTIDE SEQUENCE [LARGE SCALE GENOMIC DNA]</scope>
    <source>
        <strain evidence="6 7">Oil+RF-744-WCA-WT-11</strain>
    </source>
</reference>
<evidence type="ECO:0000259" key="5">
    <source>
        <dbReference type="Pfam" id="PF25984"/>
    </source>
</evidence>
<comment type="subcellular location">
    <subcellularLocation>
        <location evidence="1">Cell envelope</location>
    </subcellularLocation>
</comment>
<protein>
    <submittedName>
        <fullName evidence="6">Biotin/lipoyl-binding protein</fullName>
    </submittedName>
</protein>
<feature type="compositionally biased region" description="Polar residues" evidence="4">
    <location>
        <begin position="494"/>
        <end position="512"/>
    </location>
</feature>
<feature type="region of interest" description="Disordered" evidence="4">
    <location>
        <begin position="293"/>
        <end position="320"/>
    </location>
</feature>